<organism evidence="1 2">
    <name type="scientific">Cellulomonas chengniuliangii</name>
    <dbReference type="NCBI Taxonomy" id="2968084"/>
    <lineage>
        <taxon>Bacteria</taxon>
        <taxon>Bacillati</taxon>
        <taxon>Actinomycetota</taxon>
        <taxon>Actinomycetes</taxon>
        <taxon>Micrococcales</taxon>
        <taxon>Cellulomonadaceae</taxon>
        <taxon>Cellulomonas</taxon>
    </lineage>
</organism>
<evidence type="ECO:0000313" key="1">
    <source>
        <dbReference type="EMBL" id="UUI75143.1"/>
    </source>
</evidence>
<accession>A0ABY5L3I8</accession>
<evidence type="ECO:0008006" key="3">
    <source>
        <dbReference type="Google" id="ProtNLM"/>
    </source>
</evidence>
<sequence>MAGGLEHREVVGLDIDAAPDVVWDHLRDPALVRRWFGWDREGIDGEIREMFGVRPVASETSSVGGAPVRALAWPRGDRVQVTPVAGESHHRSHLSVQRTAHDGITTFDGVHDPRDEAWIAGAHQLKFALEQFPGEERRTVVMRDVDAGPLRDRLLDRLGLHGLRGVPVGGHVEAELPDGSMIGGQILYKSQHQVGLRLYAERPALLVLMETPAGSRPPHGLLTAVLSLYGVDDEAVARVLARWETWWSGAATSSTASPRRTRVS</sequence>
<name>A0ABY5L3I8_9CELL</name>
<dbReference type="SUPFAM" id="SSF55961">
    <property type="entry name" value="Bet v1-like"/>
    <property type="match status" value="2"/>
</dbReference>
<reference evidence="1 2" key="1">
    <citation type="submission" date="2022-07" db="EMBL/GenBank/DDBJ databases">
        <title>Novel species in genus cellulomonas.</title>
        <authorList>
            <person name="Ye L."/>
        </authorList>
    </citation>
    <scope>NUCLEOTIDE SEQUENCE [LARGE SCALE GENOMIC DNA]</scope>
    <source>
        <strain evidence="2">zg-Y338</strain>
    </source>
</reference>
<gene>
    <name evidence="1" type="ORF">NP064_15430</name>
</gene>
<evidence type="ECO:0000313" key="2">
    <source>
        <dbReference type="Proteomes" id="UP001316189"/>
    </source>
</evidence>
<dbReference type="Proteomes" id="UP001316189">
    <property type="component" value="Chromosome"/>
</dbReference>
<dbReference type="Gene3D" id="3.30.530.20">
    <property type="match status" value="1"/>
</dbReference>
<dbReference type="RefSeq" id="WP_227569976.1">
    <property type="nucleotide sequence ID" value="NZ_CP101988.1"/>
</dbReference>
<keyword evidence="2" id="KW-1185">Reference proteome</keyword>
<proteinExistence type="predicted"/>
<dbReference type="EMBL" id="CP101988">
    <property type="protein sequence ID" value="UUI75143.1"/>
    <property type="molecule type" value="Genomic_DNA"/>
</dbReference>
<protein>
    <recommendedName>
        <fullName evidence="3">Activator of HSP90 ATPase</fullName>
    </recommendedName>
</protein>
<dbReference type="InterPro" id="IPR023393">
    <property type="entry name" value="START-like_dom_sf"/>
</dbReference>